<proteinExistence type="predicted"/>
<feature type="region of interest" description="Disordered" evidence="1">
    <location>
        <begin position="35"/>
        <end position="54"/>
    </location>
</feature>
<feature type="compositionally biased region" description="Low complexity" evidence="1">
    <location>
        <begin position="35"/>
        <end position="45"/>
    </location>
</feature>
<keyword evidence="3" id="KW-1185">Reference proteome</keyword>
<dbReference type="GeneID" id="9101133"/>
<reference evidence="2 3" key="1">
    <citation type="journal article" date="2011" name="PLoS Genet.">
        <title>Comparative genomic analysis of human fungal pathogens causing paracoccidioidomycosis.</title>
        <authorList>
            <person name="Desjardins C.A."/>
            <person name="Champion M.D."/>
            <person name="Holder J.W."/>
            <person name="Muszewska A."/>
            <person name="Goldberg J."/>
            <person name="Bailao A.M."/>
            <person name="Brigido M.M."/>
            <person name="Ferreira M.E."/>
            <person name="Garcia A.M."/>
            <person name="Grynberg M."/>
            <person name="Gujja S."/>
            <person name="Heiman D.I."/>
            <person name="Henn M.R."/>
            <person name="Kodira C.D."/>
            <person name="Leon-Narvaez H."/>
            <person name="Longo L.V."/>
            <person name="Ma L.J."/>
            <person name="Malavazi I."/>
            <person name="Matsuo A.L."/>
            <person name="Morais F.V."/>
            <person name="Pereira M."/>
            <person name="Rodriguez-Brito S."/>
            <person name="Sakthikumar S."/>
            <person name="Salem-Izacc S.M."/>
            <person name="Sykes S.M."/>
            <person name="Teixeira M.M."/>
            <person name="Vallejo M.C."/>
            <person name="Walter M.E."/>
            <person name="Yandava C."/>
            <person name="Young S."/>
            <person name="Zeng Q."/>
            <person name="Zucker J."/>
            <person name="Felipe M.S."/>
            <person name="Goldman G.H."/>
            <person name="Haas B.J."/>
            <person name="McEwen J.G."/>
            <person name="Nino-Vega G."/>
            <person name="Puccia R."/>
            <person name="San-Blas G."/>
            <person name="Soares C.M."/>
            <person name="Birren B.W."/>
            <person name="Cuomo C.A."/>
        </authorList>
    </citation>
    <scope>NUCLEOTIDE SEQUENCE [LARGE SCALE GENOMIC DNA]</scope>
    <source>
        <strain evidence="3">ATCC MYA-826 / Pb01</strain>
    </source>
</reference>
<dbReference type="VEuPathDB" id="FungiDB:PAAG_00541"/>
<evidence type="ECO:0000313" key="2">
    <source>
        <dbReference type="EMBL" id="EEH36218.2"/>
    </source>
</evidence>
<evidence type="ECO:0000313" key="3">
    <source>
        <dbReference type="Proteomes" id="UP000002059"/>
    </source>
</evidence>
<name>C1GPU6_PARBA</name>
<accession>C1GPU6</accession>
<dbReference type="Proteomes" id="UP000002059">
    <property type="component" value="Partially assembled WGS sequence"/>
</dbReference>
<dbReference type="HOGENOM" id="CLU_2050318_0_0_1"/>
<dbReference type="KEGG" id="pbl:PAAG_00541"/>
<evidence type="ECO:0000256" key="1">
    <source>
        <dbReference type="SAM" id="MobiDB-lite"/>
    </source>
</evidence>
<dbReference type="RefSeq" id="XP_015700389.1">
    <property type="nucleotide sequence ID" value="XM_015844054.1"/>
</dbReference>
<gene>
    <name evidence="2" type="ORF">PAAG_00541</name>
</gene>
<dbReference type="EMBL" id="KN293992">
    <property type="protein sequence ID" value="EEH36218.2"/>
    <property type="molecule type" value="Genomic_DNA"/>
</dbReference>
<sequence length="120" mass="13118">MDVDMQTEWNIPTSNRLDGCLGEVQEFDLIQFPTSSSPPSLTITTKQEQSHEKTTIPKFSMNTWKKLPPINLAGLAKMSPSLLGISTSKLETGILILCQSCQSCQLLASSSLHLHSSKGL</sequence>
<organism evidence="2 3">
    <name type="scientific">Paracoccidioides lutzii (strain ATCC MYA-826 / Pb01)</name>
    <name type="common">Paracoccidioides brasiliensis</name>
    <dbReference type="NCBI Taxonomy" id="502779"/>
    <lineage>
        <taxon>Eukaryota</taxon>
        <taxon>Fungi</taxon>
        <taxon>Dikarya</taxon>
        <taxon>Ascomycota</taxon>
        <taxon>Pezizomycotina</taxon>
        <taxon>Eurotiomycetes</taxon>
        <taxon>Eurotiomycetidae</taxon>
        <taxon>Onygenales</taxon>
        <taxon>Ajellomycetaceae</taxon>
        <taxon>Paracoccidioides</taxon>
    </lineage>
</organism>
<dbReference type="AlphaFoldDB" id="C1GPU6"/>
<protein>
    <submittedName>
        <fullName evidence="2">Uncharacterized protein</fullName>
    </submittedName>
</protein>